<dbReference type="PROSITE" id="PS00028">
    <property type="entry name" value="ZINC_FINGER_C2H2_1"/>
    <property type="match status" value="2"/>
</dbReference>
<keyword evidence="1" id="KW-0479">Metal-binding</keyword>
<feature type="compositionally biased region" description="Polar residues" evidence="6">
    <location>
        <begin position="337"/>
        <end position="348"/>
    </location>
</feature>
<evidence type="ECO:0000256" key="2">
    <source>
        <dbReference type="ARBA" id="ARBA00022737"/>
    </source>
</evidence>
<dbReference type="PROSITE" id="PS50157">
    <property type="entry name" value="ZINC_FINGER_C2H2_2"/>
    <property type="match status" value="1"/>
</dbReference>
<feature type="region of interest" description="Disordered" evidence="6">
    <location>
        <begin position="24"/>
        <end position="53"/>
    </location>
</feature>
<feature type="compositionally biased region" description="Low complexity" evidence="6">
    <location>
        <begin position="305"/>
        <end position="319"/>
    </location>
</feature>
<feature type="region of interest" description="Disordered" evidence="6">
    <location>
        <begin position="203"/>
        <end position="378"/>
    </location>
</feature>
<dbReference type="OrthoDB" id="654211at2759"/>
<dbReference type="GO" id="GO:0005634">
    <property type="term" value="C:nucleus"/>
    <property type="evidence" value="ECO:0007669"/>
    <property type="project" value="UniProtKB-ARBA"/>
</dbReference>
<protein>
    <recommendedName>
        <fullName evidence="7">C2H2-type domain-containing protein</fullName>
    </recommendedName>
</protein>
<dbReference type="SMART" id="SM00355">
    <property type="entry name" value="ZnF_C2H2"/>
    <property type="match status" value="2"/>
</dbReference>
<dbReference type="PANTHER" id="PTHR19818">
    <property type="entry name" value="ZINC FINGER PROTEIN ZIC AND GLI"/>
    <property type="match status" value="1"/>
</dbReference>
<feature type="region of interest" description="Disordered" evidence="6">
    <location>
        <begin position="103"/>
        <end position="146"/>
    </location>
</feature>
<feature type="compositionally biased region" description="Basic and acidic residues" evidence="6">
    <location>
        <begin position="259"/>
        <end position="269"/>
    </location>
</feature>
<dbReference type="InterPro" id="IPR013087">
    <property type="entry name" value="Znf_C2H2_type"/>
</dbReference>
<accession>A0A4R5XFD9</accession>
<dbReference type="GO" id="GO:0000978">
    <property type="term" value="F:RNA polymerase II cis-regulatory region sequence-specific DNA binding"/>
    <property type="evidence" value="ECO:0007669"/>
    <property type="project" value="TreeGrafter"/>
</dbReference>
<sequence>MVSISPLMHYNEHPFHQGKMSGHVNPGHANAMAPRERHLKHASSPPSLPDDASYTHQLKRQETLHRTLSASNTYTKPHLGNITHGFPMSFKDSNIAPLVRHGDSHADQHLPKTPSLCDDVTMEEDSSDVDIDESDTSSPRTVPMPHPQASKLILRENTLPPARLNHQDSPPPSFRLPSIKSLIGNYDMHRVVNRDRIASKTGDWRIKRESQSPSPPLSDKILESSIRSGQTRELSGRRECRYNTTPEQSKSTLHPARFYAEEYDYRSRTDSPSSPIDDPFSLIKIESTPSSPRANIREQRDIRPSTSSSSSTTLSQMSSPGRFRSASGSSAPYRYSLPSTPQSSSNAQHWHPTPHLANVRDDGSPATSTLASRSDARPATTLRIKDEWKTHAVTLPGPQDVTVFKCTWASADGQCCGYTAKRHLVKRHIETRHLQIKDHICPVPSCGKAFPQRNSLQIHLNRHTGNKPHACRYDCGMSFNDPARRHKHMVDVHGYVPQGPRKRHRTAGNYASFEAIAPWSIQADGEDDEEEE</sequence>
<dbReference type="VEuPathDB" id="FungiDB:BD410DRAFT_834117"/>
<evidence type="ECO:0000256" key="4">
    <source>
        <dbReference type="ARBA" id="ARBA00022833"/>
    </source>
</evidence>
<feature type="compositionally biased region" description="Polar residues" evidence="6">
    <location>
        <begin position="242"/>
        <end position="252"/>
    </location>
</feature>
<dbReference type="GO" id="GO:0008270">
    <property type="term" value="F:zinc ion binding"/>
    <property type="evidence" value="ECO:0007669"/>
    <property type="project" value="UniProtKB-KW"/>
</dbReference>
<dbReference type="InterPro" id="IPR036236">
    <property type="entry name" value="Znf_C2H2_sf"/>
</dbReference>
<name>A0A4R5XFD9_9AGAM</name>
<gene>
    <name evidence="8" type="ORF">BD410DRAFT_834117</name>
</gene>
<keyword evidence="4" id="KW-0862">Zinc</keyword>
<dbReference type="STRING" id="50990.A0A4R5XFD9"/>
<proteinExistence type="predicted"/>
<dbReference type="GO" id="GO:0000981">
    <property type="term" value="F:DNA-binding transcription factor activity, RNA polymerase II-specific"/>
    <property type="evidence" value="ECO:0007669"/>
    <property type="project" value="TreeGrafter"/>
</dbReference>
<feature type="compositionally biased region" description="Low complexity" evidence="6">
    <location>
        <begin position="270"/>
        <end position="279"/>
    </location>
</feature>
<evidence type="ECO:0000313" key="9">
    <source>
        <dbReference type="Proteomes" id="UP000294933"/>
    </source>
</evidence>
<evidence type="ECO:0000313" key="8">
    <source>
        <dbReference type="EMBL" id="TDL29880.1"/>
    </source>
</evidence>
<dbReference type="Gene3D" id="3.30.160.60">
    <property type="entry name" value="Classic Zinc Finger"/>
    <property type="match status" value="1"/>
</dbReference>
<dbReference type="AlphaFoldDB" id="A0A4R5XFD9"/>
<feature type="compositionally biased region" description="Low complexity" evidence="6">
    <location>
        <begin position="42"/>
        <end position="52"/>
    </location>
</feature>
<evidence type="ECO:0000256" key="6">
    <source>
        <dbReference type="SAM" id="MobiDB-lite"/>
    </source>
</evidence>
<feature type="compositionally biased region" description="Acidic residues" evidence="6">
    <location>
        <begin position="120"/>
        <end position="135"/>
    </location>
</feature>
<evidence type="ECO:0000256" key="5">
    <source>
        <dbReference type="PROSITE-ProRule" id="PRU00042"/>
    </source>
</evidence>
<keyword evidence="3 5" id="KW-0863">Zinc-finger</keyword>
<keyword evidence="9" id="KW-1185">Reference proteome</keyword>
<evidence type="ECO:0000256" key="1">
    <source>
        <dbReference type="ARBA" id="ARBA00022723"/>
    </source>
</evidence>
<dbReference type="GO" id="GO:0045944">
    <property type="term" value="P:positive regulation of transcription by RNA polymerase II"/>
    <property type="evidence" value="ECO:0007669"/>
    <property type="project" value="UniProtKB-ARBA"/>
</dbReference>
<evidence type="ECO:0000256" key="3">
    <source>
        <dbReference type="ARBA" id="ARBA00022771"/>
    </source>
</evidence>
<dbReference type="PANTHER" id="PTHR19818:SF159">
    <property type="entry name" value="C2H2-TYPE DOMAIN-CONTAINING PROTEIN"/>
    <property type="match status" value="1"/>
</dbReference>
<dbReference type="InterPro" id="IPR050329">
    <property type="entry name" value="GLI_C2H2-zinc-finger"/>
</dbReference>
<dbReference type="EMBL" id="ML170156">
    <property type="protein sequence ID" value="TDL29880.1"/>
    <property type="molecule type" value="Genomic_DNA"/>
</dbReference>
<organism evidence="8 9">
    <name type="scientific">Rickenella mellea</name>
    <dbReference type="NCBI Taxonomy" id="50990"/>
    <lineage>
        <taxon>Eukaryota</taxon>
        <taxon>Fungi</taxon>
        <taxon>Dikarya</taxon>
        <taxon>Basidiomycota</taxon>
        <taxon>Agaricomycotina</taxon>
        <taxon>Agaricomycetes</taxon>
        <taxon>Hymenochaetales</taxon>
        <taxon>Rickenellaceae</taxon>
        <taxon>Rickenella</taxon>
    </lineage>
</organism>
<reference evidence="8 9" key="1">
    <citation type="submission" date="2018-06" db="EMBL/GenBank/DDBJ databases">
        <title>A transcriptomic atlas of mushroom development highlights an independent origin of complex multicellularity.</title>
        <authorList>
            <consortium name="DOE Joint Genome Institute"/>
            <person name="Krizsan K."/>
            <person name="Almasi E."/>
            <person name="Merenyi Z."/>
            <person name="Sahu N."/>
            <person name="Viragh M."/>
            <person name="Koszo T."/>
            <person name="Mondo S."/>
            <person name="Kiss B."/>
            <person name="Balint B."/>
            <person name="Kues U."/>
            <person name="Barry K."/>
            <person name="Hegedus J.C."/>
            <person name="Henrissat B."/>
            <person name="Johnson J."/>
            <person name="Lipzen A."/>
            <person name="Ohm R."/>
            <person name="Nagy I."/>
            <person name="Pangilinan J."/>
            <person name="Yan J."/>
            <person name="Xiong Y."/>
            <person name="Grigoriev I.V."/>
            <person name="Hibbett D.S."/>
            <person name="Nagy L.G."/>
        </authorList>
    </citation>
    <scope>NUCLEOTIDE SEQUENCE [LARGE SCALE GENOMIC DNA]</scope>
    <source>
        <strain evidence="8 9">SZMC22713</strain>
    </source>
</reference>
<evidence type="ECO:0000259" key="7">
    <source>
        <dbReference type="PROSITE" id="PS50157"/>
    </source>
</evidence>
<feature type="domain" description="C2H2-type" evidence="7">
    <location>
        <begin position="439"/>
        <end position="468"/>
    </location>
</feature>
<dbReference type="SUPFAM" id="SSF57667">
    <property type="entry name" value="beta-beta-alpha zinc fingers"/>
    <property type="match status" value="1"/>
</dbReference>
<keyword evidence="2" id="KW-0677">Repeat</keyword>
<dbReference type="Proteomes" id="UP000294933">
    <property type="component" value="Unassembled WGS sequence"/>
</dbReference>